<gene>
    <name evidence="1" type="ORF">DFE_1069</name>
</gene>
<dbReference type="RefSeq" id="WP_126377358.1">
    <property type="nucleotide sequence ID" value="NZ_AP017378.1"/>
</dbReference>
<protein>
    <submittedName>
        <fullName evidence="1">Uncharacterized protein</fullName>
    </submittedName>
</protein>
<reference evidence="1 2" key="1">
    <citation type="journal article" date="2018" name="Sci. Adv.">
        <title>Multi-heme cytochromes provide a pathway for survival in energy-limited environments.</title>
        <authorList>
            <person name="Deng X."/>
            <person name="Dohmae N."/>
            <person name="Nealson K.H."/>
            <person name="Hashimoto K."/>
            <person name="Okamoto A."/>
        </authorList>
    </citation>
    <scope>NUCLEOTIDE SEQUENCE [LARGE SCALE GENOMIC DNA]</scope>
    <source>
        <strain evidence="1 2">IS5</strain>
    </source>
</reference>
<dbReference type="EMBL" id="AP017378">
    <property type="protein sequence ID" value="BBD07795.1"/>
    <property type="molecule type" value="Genomic_DNA"/>
</dbReference>
<dbReference type="AlphaFoldDB" id="A0A2Z6AX63"/>
<proteinExistence type="predicted"/>
<dbReference type="OrthoDB" id="5455089at2"/>
<name>A0A2Z6AX63_9BACT</name>
<accession>A0A2Z6AX63</accession>
<dbReference type="KEGG" id="dfl:DFE_1069"/>
<sequence length="295" mass="32240">MGDSFYADWMTDCLVPDEAFSLAYNAMPGMRRAWIKKTAAQVHALIGPMRDRREDKCIAHRQGFSSHGVSAPMDCAVIFLDSTCVSPVQVAAAAVPLVLSGAKRMCAVRIEDGLAVSDDVLAALELVGLETVFQLSEPEARRFMERLTETRSAAVLFFGQGTALNSLAVAAGYAAPPLKLFKPFVTERLGIWAGAGGDWDYETLAWAHPCTMFDIWGARESLPDLPLNFSRKRGSFESFLREGYRALYVPEARLMESVGRAALALGPGQEGCWACPELTTDFFRAETLAIGGWNE</sequence>
<evidence type="ECO:0000313" key="2">
    <source>
        <dbReference type="Proteomes" id="UP000269883"/>
    </source>
</evidence>
<keyword evidence="2" id="KW-1185">Reference proteome</keyword>
<dbReference type="Proteomes" id="UP000269883">
    <property type="component" value="Chromosome"/>
</dbReference>
<organism evidence="1 2">
    <name type="scientific">Desulfovibrio ferrophilus</name>
    <dbReference type="NCBI Taxonomy" id="241368"/>
    <lineage>
        <taxon>Bacteria</taxon>
        <taxon>Pseudomonadati</taxon>
        <taxon>Thermodesulfobacteriota</taxon>
        <taxon>Desulfovibrionia</taxon>
        <taxon>Desulfovibrionales</taxon>
        <taxon>Desulfovibrionaceae</taxon>
        <taxon>Desulfovibrio</taxon>
    </lineage>
</organism>
<evidence type="ECO:0000313" key="1">
    <source>
        <dbReference type="EMBL" id="BBD07795.1"/>
    </source>
</evidence>